<evidence type="ECO:0000256" key="2">
    <source>
        <dbReference type="ARBA" id="ARBA00023125"/>
    </source>
</evidence>
<evidence type="ECO:0000259" key="6">
    <source>
        <dbReference type="PROSITE" id="PS51519"/>
    </source>
</evidence>
<dbReference type="FunFam" id="3.10.20.90:FF:000186">
    <property type="entry name" value="RWP-RK domain-containing protein"/>
    <property type="match status" value="1"/>
</dbReference>
<protein>
    <submittedName>
        <fullName evidence="8">Protein NLP2-like</fullName>
    </submittedName>
</protein>
<evidence type="ECO:0000256" key="5">
    <source>
        <dbReference type="SAM" id="MobiDB-lite"/>
    </source>
</evidence>
<dbReference type="Pfam" id="PF22922">
    <property type="entry name" value="GAF_NLP"/>
    <property type="match status" value="2"/>
</dbReference>
<evidence type="ECO:0000313" key="8">
    <source>
        <dbReference type="EMBL" id="KAA3460899.1"/>
    </source>
</evidence>
<evidence type="ECO:0000256" key="4">
    <source>
        <dbReference type="ARBA" id="ARBA00023242"/>
    </source>
</evidence>
<feature type="compositionally biased region" description="Low complexity" evidence="5">
    <location>
        <begin position="765"/>
        <end position="777"/>
    </location>
</feature>
<organism evidence="8 9">
    <name type="scientific">Gossypium australe</name>
    <dbReference type="NCBI Taxonomy" id="47621"/>
    <lineage>
        <taxon>Eukaryota</taxon>
        <taxon>Viridiplantae</taxon>
        <taxon>Streptophyta</taxon>
        <taxon>Embryophyta</taxon>
        <taxon>Tracheophyta</taxon>
        <taxon>Spermatophyta</taxon>
        <taxon>Magnoliopsida</taxon>
        <taxon>eudicotyledons</taxon>
        <taxon>Gunneridae</taxon>
        <taxon>Pentapetalae</taxon>
        <taxon>rosids</taxon>
        <taxon>malvids</taxon>
        <taxon>Malvales</taxon>
        <taxon>Malvaceae</taxon>
        <taxon>Malvoideae</taxon>
        <taxon>Gossypium</taxon>
    </lineage>
</organism>
<name>A0A5B6USY3_9ROSI</name>
<dbReference type="PANTHER" id="PTHR32002:SF46">
    <property type="entry name" value="PROTEIN NLP2"/>
    <property type="match status" value="1"/>
</dbReference>
<dbReference type="Pfam" id="PF00564">
    <property type="entry name" value="PB1"/>
    <property type="match status" value="1"/>
</dbReference>
<dbReference type="Pfam" id="PF02042">
    <property type="entry name" value="RWP-RK"/>
    <property type="match status" value="1"/>
</dbReference>
<dbReference type="InterPro" id="IPR045012">
    <property type="entry name" value="NLP"/>
</dbReference>
<dbReference type="EMBL" id="SMMG02000009">
    <property type="protein sequence ID" value="KAA3460899.1"/>
    <property type="molecule type" value="Genomic_DNA"/>
</dbReference>
<dbReference type="InterPro" id="IPR034891">
    <property type="entry name" value="PB1_NLP"/>
</dbReference>
<feature type="domain" description="RWP-RK" evidence="6">
    <location>
        <begin position="648"/>
        <end position="742"/>
    </location>
</feature>
<dbReference type="GO" id="GO:0003677">
    <property type="term" value="F:DNA binding"/>
    <property type="evidence" value="ECO:0007669"/>
    <property type="project" value="UniProtKB-KW"/>
</dbReference>
<evidence type="ECO:0000259" key="7">
    <source>
        <dbReference type="PROSITE" id="PS51745"/>
    </source>
</evidence>
<dbReference type="SMART" id="SM00666">
    <property type="entry name" value="PB1"/>
    <property type="match status" value="1"/>
</dbReference>
<keyword evidence="4" id="KW-0539">Nucleus</keyword>
<dbReference type="InterPro" id="IPR003035">
    <property type="entry name" value="RWP-RK_dom"/>
</dbReference>
<reference evidence="9" key="1">
    <citation type="journal article" date="2019" name="Plant Biotechnol. J.">
        <title>Genome sequencing of the Australian wild diploid species Gossypium australe highlights disease resistance and delayed gland morphogenesis.</title>
        <authorList>
            <person name="Cai Y."/>
            <person name="Cai X."/>
            <person name="Wang Q."/>
            <person name="Wang P."/>
            <person name="Zhang Y."/>
            <person name="Cai C."/>
            <person name="Xu Y."/>
            <person name="Wang K."/>
            <person name="Zhou Z."/>
            <person name="Wang C."/>
            <person name="Geng S."/>
            <person name="Li B."/>
            <person name="Dong Q."/>
            <person name="Hou Y."/>
            <person name="Wang H."/>
            <person name="Ai P."/>
            <person name="Liu Z."/>
            <person name="Yi F."/>
            <person name="Sun M."/>
            <person name="An G."/>
            <person name="Cheng J."/>
            <person name="Zhang Y."/>
            <person name="Shi Q."/>
            <person name="Xie Y."/>
            <person name="Shi X."/>
            <person name="Chang Y."/>
            <person name="Huang F."/>
            <person name="Chen Y."/>
            <person name="Hong S."/>
            <person name="Mi L."/>
            <person name="Sun Q."/>
            <person name="Zhang L."/>
            <person name="Zhou B."/>
            <person name="Peng R."/>
            <person name="Zhang X."/>
            <person name="Liu F."/>
        </authorList>
    </citation>
    <scope>NUCLEOTIDE SEQUENCE [LARGE SCALE GENOMIC DNA]</scope>
    <source>
        <strain evidence="9">cv. PA1801</strain>
    </source>
</reference>
<evidence type="ECO:0000256" key="1">
    <source>
        <dbReference type="ARBA" id="ARBA00023015"/>
    </source>
</evidence>
<dbReference type="GO" id="GO:0003700">
    <property type="term" value="F:DNA-binding transcription factor activity"/>
    <property type="evidence" value="ECO:0007669"/>
    <property type="project" value="InterPro"/>
</dbReference>
<evidence type="ECO:0000313" key="9">
    <source>
        <dbReference type="Proteomes" id="UP000325315"/>
    </source>
</evidence>
<feature type="region of interest" description="Disordered" evidence="5">
    <location>
        <begin position="759"/>
        <end position="814"/>
    </location>
</feature>
<feature type="domain" description="PB1" evidence="7">
    <location>
        <begin position="895"/>
        <end position="978"/>
    </location>
</feature>
<feature type="region of interest" description="Disordered" evidence="5">
    <location>
        <begin position="871"/>
        <end position="890"/>
    </location>
</feature>
<dbReference type="PROSITE" id="PS51519">
    <property type="entry name" value="RWP_RK"/>
    <property type="match status" value="1"/>
</dbReference>
<keyword evidence="9" id="KW-1185">Reference proteome</keyword>
<comment type="caution">
    <text evidence="8">The sequence shown here is derived from an EMBL/GenBank/DDBJ whole genome shotgun (WGS) entry which is preliminary data.</text>
</comment>
<proteinExistence type="predicted"/>
<dbReference type="Gene3D" id="3.10.20.90">
    <property type="entry name" value="Phosphatidylinositol 3-kinase Catalytic Subunit, Chain A, domain 1"/>
    <property type="match status" value="1"/>
</dbReference>
<dbReference type="InterPro" id="IPR055081">
    <property type="entry name" value="NLP1-9_GAF"/>
</dbReference>
<dbReference type="Proteomes" id="UP000325315">
    <property type="component" value="Unassembled WGS sequence"/>
</dbReference>
<gene>
    <name evidence="8" type="ORF">EPI10_027518</name>
</gene>
<dbReference type="OrthoDB" id="6270329at2759"/>
<dbReference type="CDD" id="cd06407">
    <property type="entry name" value="PB1_NLP"/>
    <property type="match status" value="1"/>
</dbReference>
<dbReference type="PANTHER" id="PTHR32002">
    <property type="entry name" value="PROTEIN NLP8"/>
    <property type="match status" value="1"/>
</dbReference>
<accession>A0A5B6USY3</accession>
<keyword evidence="2" id="KW-0238">DNA-binding</keyword>
<feature type="compositionally biased region" description="Low complexity" evidence="5">
    <location>
        <begin position="787"/>
        <end position="814"/>
    </location>
</feature>
<dbReference type="SUPFAM" id="SSF54277">
    <property type="entry name" value="CAD &amp; PB1 domains"/>
    <property type="match status" value="1"/>
</dbReference>
<sequence>MEGGGSGFSPNSTTFGNLSDAAMDLDFMDQLLVEGCWLETSDGFNFMQPAPSTPSPSPHCFPASGSNTFPFTMNPHQMHQGETDMQFAPSQTDNLSKTQSQNWGGVRNALSLSQTGSFIVEGTEMGSRWWIGPKAESGSSLSVKERLMQAIGYLKESTKDRDVLIQIWVPVTREGKHVLTTEGQPYSVNTNSKSLKIFRDVSKSYNFPAEEDSNKSVGLPGRVFLGKLPEWTPDVRFFRREEYPRVRFALKYNVGGSLALPVFERASGTCLGVVEVVTTAQKINYHPELEYVCKALEAVDLRTSQNFSPPNVEACNELYQAALPEIAEVLRSVCKTYKLPLALTWAPCLSQRKSGCRHSDENYYNCVSTVDAACFVADDKFLGFLEACSEHHLFRGQGIVGRAFTTGKQCFATDITAFSKTNYPLSHHARMFKLRGALAIPLQSIFTGLVEFVLELFFPKDCHESEAQQQMLNSLSSFMQQACQSLHVVMDKELEEEVILPVKEAVVASDGISDKEETKFKISSPNENSPEESSWIAHMMESQQKGKGVYVSWEYQKEEPKEEFKMTTSWEETRQELYNKQVLSDFGLLHQNAGSIASLEGGGGDSSSSGGRHILARKKAGEKRRTKMEKTISLQVLRQYFAGSLKDAAKSIGGRKIFHLYLEASHSFFTLCSTKHYLVYQRPSSLGVAYRVYCIAVCPTTLKRICRQHGITRWPSRKIKKVGHSLRKLQLVIDSVQGAEGAIQIGSFYSSFPELSSPNFSGKGPSSSKISNQSKPSEPQIQSGVLSQGAAAAAPKSPSSSCSQSSGSSTCCSTGAKQRSTSISALCSTHGLTVENPEGALKRALSDADLQALNQEEPKLLARSQSHKTFGELPSFETKPPLPKSGGHKLRTSGAIKVKVMYREDMVRLSLQPSWGFKDLQQEIGRRFNIEDVSRIDLKYLDDDEEWVLLTCDADLEECIDIYKSSQSKTIKISLEQASHLNLGSSFGSSAP</sequence>
<dbReference type="InterPro" id="IPR000270">
    <property type="entry name" value="PB1_dom"/>
</dbReference>
<keyword evidence="1" id="KW-0805">Transcription regulation</keyword>
<keyword evidence="3" id="KW-0804">Transcription</keyword>
<dbReference type="PROSITE" id="PS51745">
    <property type="entry name" value="PB1"/>
    <property type="match status" value="1"/>
</dbReference>
<dbReference type="AlphaFoldDB" id="A0A5B6USY3"/>
<dbReference type="InterPro" id="IPR053793">
    <property type="entry name" value="PB1-like"/>
</dbReference>
<evidence type="ECO:0000256" key="3">
    <source>
        <dbReference type="ARBA" id="ARBA00023163"/>
    </source>
</evidence>